<name>A0A849AJJ2_9MICO</name>
<keyword evidence="1" id="KW-0812">Transmembrane</keyword>
<keyword evidence="3" id="KW-0503">Monooxygenase</keyword>
<keyword evidence="4" id="KW-1185">Reference proteome</keyword>
<organism evidence="3 4">
    <name type="scientific">Flexivirga aerilata</name>
    <dbReference type="NCBI Taxonomy" id="1656889"/>
    <lineage>
        <taxon>Bacteria</taxon>
        <taxon>Bacillati</taxon>
        <taxon>Actinomycetota</taxon>
        <taxon>Actinomycetes</taxon>
        <taxon>Micrococcales</taxon>
        <taxon>Dermacoccaceae</taxon>
        <taxon>Flexivirga</taxon>
    </lineage>
</organism>
<evidence type="ECO:0000259" key="2">
    <source>
        <dbReference type="PROSITE" id="PS51725"/>
    </source>
</evidence>
<evidence type="ECO:0000256" key="1">
    <source>
        <dbReference type="SAM" id="Phobius"/>
    </source>
</evidence>
<dbReference type="Proteomes" id="UP000557772">
    <property type="component" value="Unassembled WGS sequence"/>
</dbReference>
<gene>
    <name evidence="3" type="ORF">HJ588_14825</name>
</gene>
<dbReference type="PANTHER" id="PTHR40057:SF1">
    <property type="entry name" value="SLR1162 PROTEIN"/>
    <property type="match status" value="1"/>
</dbReference>
<proteinExistence type="predicted"/>
<dbReference type="PANTHER" id="PTHR40057">
    <property type="entry name" value="SLR1162 PROTEIN"/>
    <property type="match status" value="1"/>
</dbReference>
<dbReference type="InterPro" id="IPR038762">
    <property type="entry name" value="ABM_predict"/>
</dbReference>
<dbReference type="RefSeq" id="WP_171156904.1">
    <property type="nucleotide sequence ID" value="NZ_JABENB010000002.1"/>
</dbReference>
<dbReference type="GO" id="GO:0004497">
    <property type="term" value="F:monooxygenase activity"/>
    <property type="evidence" value="ECO:0007669"/>
    <property type="project" value="UniProtKB-KW"/>
</dbReference>
<dbReference type="Pfam" id="PF03992">
    <property type="entry name" value="ABM"/>
    <property type="match status" value="1"/>
</dbReference>
<dbReference type="Gene3D" id="3.30.70.100">
    <property type="match status" value="1"/>
</dbReference>
<reference evidence="3 4" key="1">
    <citation type="submission" date="2020-05" db="EMBL/GenBank/DDBJ databases">
        <title>Flexivirga sp. ID2601S isolated from air conditioner.</title>
        <authorList>
            <person name="Kim D.H."/>
        </authorList>
    </citation>
    <scope>NUCLEOTIDE SEQUENCE [LARGE SCALE GENOMIC DNA]</scope>
    <source>
        <strain evidence="3 4">ID2601S</strain>
    </source>
</reference>
<evidence type="ECO:0000313" key="4">
    <source>
        <dbReference type="Proteomes" id="UP000557772"/>
    </source>
</evidence>
<dbReference type="SUPFAM" id="SSF54909">
    <property type="entry name" value="Dimeric alpha+beta barrel"/>
    <property type="match status" value="1"/>
</dbReference>
<feature type="domain" description="ABM" evidence="2">
    <location>
        <begin position="13"/>
        <end position="101"/>
    </location>
</feature>
<dbReference type="PROSITE" id="PS51725">
    <property type="entry name" value="ABM"/>
    <property type="match status" value="1"/>
</dbReference>
<accession>A0A849AJJ2</accession>
<protein>
    <submittedName>
        <fullName evidence="3">Antibiotic biosynthesis monooxygenase</fullName>
    </submittedName>
</protein>
<keyword evidence="3" id="KW-0560">Oxidoreductase</keyword>
<dbReference type="InterPro" id="IPR007138">
    <property type="entry name" value="ABM_dom"/>
</dbReference>
<dbReference type="AlphaFoldDB" id="A0A849AJJ2"/>
<dbReference type="EMBL" id="JABENB010000002">
    <property type="protein sequence ID" value="NNG40539.1"/>
    <property type="molecule type" value="Genomic_DNA"/>
</dbReference>
<dbReference type="InterPro" id="IPR011008">
    <property type="entry name" value="Dimeric_a/b-barrel"/>
</dbReference>
<feature type="transmembrane region" description="Helical" evidence="1">
    <location>
        <begin position="132"/>
        <end position="155"/>
    </location>
</feature>
<keyword evidence="1" id="KW-1133">Transmembrane helix</keyword>
<feature type="transmembrane region" description="Helical" evidence="1">
    <location>
        <begin position="161"/>
        <end position="180"/>
    </location>
</feature>
<sequence>MTQLAADDRTTAVTVAITRRVQPGNDEQMLAWINAGTALAERFPGFLGTGWVRPRGDSDEWHMLYRFDDEDALRAWEDSEQRKWWLRSGVGMVEDRVTHRRVGIEGWFDPPSSETTTVAAPKVPPRWKQATMIWLAFFPLSLVVNVVFAPVLAGWSLPVRVLATTLFMTPLMTYFVLPAMSRLLHRWLTR</sequence>
<evidence type="ECO:0000313" key="3">
    <source>
        <dbReference type="EMBL" id="NNG40539.1"/>
    </source>
</evidence>
<comment type="caution">
    <text evidence="3">The sequence shown here is derived from an EMBL/GenBank/DDBJ whole genome shotgun (WGS) entry which is preliminary data.</text>
</comment>
<keyword evidence="1" id="KW-0472">Membrane</keyword>